<gene>
    <name evidence="2" type="ORF">CFOL_v3_33090</name>
</gene>
<dbReference type="STRING" id="3775.A0A1Q3DAX7"/>
<dbReference type="GO" id="GO:0015031">
    <property type="term" value="P:protein transport"/>
    <property type="evidence" value="ECO:0007669"/>
    <property type="project" value="InterPro"/>
</dbReference>
<sequence>FWSGLLNTLLVWTKVSRWRKASKCKRTIKKLQLHLTIQNNRRDAVIRQSRIDIAQLLQTGHINQALDRVEQLYKDQCRLSAYDQINHFCLYLVNLSHFYNQSSTLSLPISVGEAVSTLIFAASRCGELPELHTLRLLFKERYGYKFEKVNVELLPGNLVNSQIKKDLCMNSVPDYVKNNLISEISREFTFNLEFQ</sequence>
<accession>A0A1Q3DAX7</accession>
<organism evidence="2 3">
    <name type="scientific">Cephalotus follicularis</name>
    <name type="common">Albany pitcher plant</name>
    <dbReference type="NCBI Taxonomy" id="3775"/>
    <lineage>
        <taxon>Eukaryota</taxon>
        <taxon>Viridiplantae</taxon>
        <taxon>Streptophyta</taxon>
        <taxon>Embryophyta</taxon>
        <taxon>Tracheophyta</taxon>
        <taxon>Spermatophyta</taxon>
        <taxon>Magnoliopsida</taxon>
        <taxon>eudicotyledons</taxon>
        <taxon>Gunneridae</taxon>
        <taxon>Pentapetalae</taxon>
        <taxon>rosids</taxon>
        <taxon>fabids</taxon>
        <taxon>Oxalidales</taxon>
        <taxon>Cephalotaceae</taxon>
        <taxon>Cephalotus</taxon>
    </lineage>
</organism>
<dbReference type="Pfam" id="PF03398">
    <property type="entry name" value="Ist1"/>
    <property type="match status" value="1"/>
</dbReference>
<dbReference type="Proteomes" id="UP000187406">
    <property type="component" value="Unassembled WGS sequence"/>
</dbReference>
<dbReference type="EMBL" id="BDDD01005667">
    <property type="protein sequence ID" value="GAV89676.1"/>
    <property type="molecule type" value="Genomic_DNA"/>
</dbReference>
<protein>
    <submittedName>
        <fullName evidence="2">Ist1 domain-containing protein</fullName>
    </submittedName>
</protein>
<dbReference type="InParanoid" id="A0A1Q3DAX7"/>
<evidence type="ECO:0000313" key="3">
    <source>
        <dbReference type="Proteomes" id="UP000187406"/>
    </source>
</evidence>
<feature type="non-terminal residue" evidence="2">
    <location>
        <position position="1"/>
    </location>
</feature>
<dbReference type="FunFam" id="1.20.1260.60:FF:000002">
    <property type="entry name" value="Vacuolar protein sorting-associated protein IST1"/>
    <property type="match status" value="1"/>
</dbReference>
<proteinExistence type="inferred from homology"/>
<name>A0A1Q3DAX7_CEPFO</name>
<dbReference type="PANTHER" id="PTHR12161">
    <property type="entry name" value="IST1 FAMILY MEMBER"/>
    <property type="match status" value="1"/>
</dbReference>
<dbReference type="AlphaFoldDB" id="A0A1Q3DAX7"/>
<feature type="non-terminal residue" evidence="2">
    <location>
        <position position="195"/>
    </location>
</feature>
<dbReference type="OrthoDB" id="29853at2759"/>
<keyword evidence="3" id="KW-1185">Reference proteome</keyword>
<dbReference type="InterPro" id="IPR042277">
    <property type="entry name" value="IST1-like"/>
</dbReference>
<dbReference type="Gene3D" id="1.20.1260.60">
    <property type="entry name" value="Vacuolar protein sorting-associated protein Ist1"/>
    <property type="match status" value="1"/>
</dbReference>
<reference evidence="3" key="1">
    <citation type="submission" date="2016-04" db="EMBL/GenBank/DDBJ databases">
        <title>Cephalotus genome sequencing.</title>
        <authorList>
            <person name="Fukushima K."/>
            <person name="Hasebe M."/>
            <person name="Fang X."/>
        </authorList>
    </citation>
    <scope>NUCLEOTIDE SEQUENCE [LARGE SCALE GENOMIC DNA]</scope>
    <source>
        <strain evidence="3">cv. St1</strain>
    </source>
</reference>
<evidence type="ECO:0000313" key="2">
    <source>
        <dbReference type="EMBL" id="GAV89676.1"/>
    </source>
</evidence>
<dbReference type="PANTHER" id="PTHR12161:SF58">
    <property type="entry name" value="REGULATOR OF VPS4 ACTIVITY IN THE MVB PATHWAY PROTEIN"/>
    <property type="match status" value="1"/>
</dbReference>
<comment type="caution">
    <text evidence="2">The sequence shown here is derived from an EMBL/GenBank/DDBJ whole genome shotgun (WGS) entry which is preliminary data.</text>
</comment>
<dbReference type="InterPro" id="IPR005061">
    <property type="entry name" value="Ist1"/>
</dbReference>
<comment type="similarity">
    <text evidence="1">Belongs to the IST1 family.</text>
</comment>
<evidence type="ECO:0000256" key="1">
    <source>
        <dbReference type="ARBA" id="ARBA00005536"/>
    </source>
</evidence>